<name>A0A2P4T111_BAMTH</name>
<dbReference type="FunFam" id="3.10.20.90:FF:000042">
    <property type="entry name" value="Ral guanine nucleotide dissociation stimulator isoform 1"/>
    <property type="match status" value="1"/>
</dbReference>
<proteinExistence type="predicted"/>
<gene>
    <name evidence="2" type="ORF">CIB84_006198</name>
</gene>
<dbReference type="GO" id="GO:0007165">
    <property type="term" value="P:signal transduction"/>
    <property type="evidence" value="ECO:0007669"/>
    <property type="project" value="InterPro"/>
</dbReference>
<dbReference type="SMART" id="SM00314">
    <property type="entry name" value="RA"/>
    <property type="match status" value="1"/>
</dbReference>
<dbReference type="PROSITE" id="PS50200">
    <property type="entry name" value="RA"/>
    <property type="match status" value="1"/>
</dbReference>
<dbReference type="AlphaFoldDB" id="A0A2P4T111"/>
<dbReference type="Gene3D" id="3.10.20.90">
    <property type="entry name" value="Phosphatidylinositol 3-kinase Catalytic Subunit, Chain A, domain 1"/>
    <property type="match status" value="1"/>
</dbReference>
<comment type="caution">
    <text evidence="2">The sequence shown here is derived from an EMBL/GenBank/DDBJ whole genome shotgun (WGS) entry which is preliminary data.</text>
</comment>
<accession>A0A2P4T111</accession>
<reference evidence="2 3" key="1">
    <citation type="submission" date="2018-01" db="EMBL/GenBank/DDBJ databases">
        <title>Comparison of the Chinese Bamboo Partridge and Red Junglefowl genome sequences highlights the importance of demography in genome evolution.</title>
        <authorList>
            <person name="Tiley G.P."/>
            <person name="Kimball R.T."/>
            <person name="Braun E.L."/>
            <person name="Burleigh J.G."/>
        </authorList>
    </citation>
    <scope>NUCLEOTIDE SEQUENCE [LARGE SCALE GENOMIC DNA]</scope>
    <source>
        <strain evidence="2">RTK389</strain>
        <tissue evidence="2">Blood</tissue>
    </source>
</reference>
<dbReference type="InterPro" id="IPR000159">
    <property type="entry name" value="RA_dom"/>
</dbReference>
<dbReference type="InterPro" id="IPR029071">
    <property type="entry name" value="Ubiquitin-like_domsf"/>
</dbReference>
<dbReference type="Proteomes" id="UP000237246">
    <property type="component" value="Unassembled WGS sequence"/>
</dbReference>
<dbReference type="CDD" id="cd17210">
    <property type="entry name" value="RA_RGL"/>
    <property type="match status" value="1"/>
</dbReference>
<evidence type="ECO:0000313" key="2">
    <source>
        <dbReference type="EMBL" id="POI30051.1"/>
    </source>
</evidence>
<feature type="domain" description="Ras-associating" evidence="1">
    <location>
        <begin position="112"/>
        <end position="212"/>
    </location>
</feature>
<dbReference type="EMBL" id="PPHD01013193">
    <property type="protein sequence ID" value="POI30051.1"/>
    <property type="molecule type" value="Genomic_DNA"/>
</dbReference>
<dbReference type="Pfam" id="PF00788">
    <property type="entry name" value="RA"/>
    <property type="match status" value="1"/>
</dbReference>
<dbReference type="OrthoDB" id="26687at2759"/>
<dbReference type="SUPFAM" id="SSF54236">
    <property type="entry name" value="Ubiquitin-like"/>
    <property type="match status" value="1"/>
</dbReference>
<protein>
    <recommendedName>
        <fullName evidence="1">Ras-associating domain-containing protein</fullName>
    </recommendedName>
</protein>
<sequence length="245" mass="26894">MGSWDAPQQCECKGVGVKLCVSVLAANYTRVWLALLDRQSVKTGRQQLSESSSSCSSIHSMDTSSSGLSSLTNIISSPPFLSSNPKIHKRSISVTSITSTVLPPVYNQQNEDTCIIRISVEDNNGNMYKSIMLTSQDKTPAVIQRAMSKHNLESDAAEEYELVQVISEDKVPPMTTRSAPSVAELVIPDSANVFYAMNSQVNFDFILRKKAPADGQVKMRSRSSLTLPRTAKRGCWSNRNSKITL</sequence>
<evidence type="ECO:0000313" key="3">
    <source>
        <dbReference type="Proteomes" id="UP000237246"/>
    </source>
</evidence>
<organism evidence="2 3">
    <name type="scientific">Bambusicola thoracicus</name>
    <name type="common">Chinese bamboo-partridge</name>
    <name type="synonym">Perdix thoracica</name>
    <dbReference type="NCBI Taxonomy" id="9083"/>
    <lineage>
        <taxon>Eukaryota</taxon>
        <taxon>Metazoa</taxon>
        <taxon>Chordata</taxon>
        <taxon>Craniata</taxon>
        <taxon>Vertebrata</taxon>
        <taxon>Euteleostomi</taxon>
        <taxon>Archelosauria</taxon>
        <taxon>Archosauria</taxon>
        <taxon>Dinosauria</taxon>
        <taxon>Saurischia</taxon>
        <taxon>Theropoda</taxon>
        <taxon>Coelurosauria</taxon>
        <taxon>Aves</taxon>
        <taxon>Neognathae</taxon>
        <taxon>Galloanserae</taxon>
        <taxon>Galliformes</taxon>
        <taxon>Phasianidae</taxon>
        <taxon>Perdicinae</taxon>
        <taxon>Bambusicola</taxon>
    </lineage>
</organism>
<keyword evidence="3" id="KW-1185">Reference proteome</keyword>
<dbReference type="InterPro" id="IPR030748">
    <property type="entry name" value="RGL1_RA"/>
</dbReference>
<evidence type="ECO:0000259" key="1">
    <source>
        <dbReference type="PROSITE" id="PS50200"/>
    </source>
</evidence>